<evidence type="ECO:0000256" key="1">
    <source>
        <dbReference type="SAM" id="Phobius"/>
    </source>
</evidence>
<dbReference type="Proteomes" id="UP000186720">
    <property type="component" value="Unassembled WGS sequence"/>
</dbReference>
<keyword evidence="1" id="KW-0812">Transmembrane</keyword>
<comment type="caution">
    <text evidence="2">The sequence shown here is derived from an EMBL/GenBank/DDBJ whole genome shotgun (WGS) entry which is preliminary data.</text>
</comment>
<keyword evidence="3" id="KW-1185">Reference proteome</keyword>
<feature type="transmembrane region" description="Helical" evidence="1">
    <location>
        <begin position="77"/>
        <end position="110"/>
    </location>
</feature>
<organism evidence="2 3">
    <name type="scientific">Mucilaginibacter polytrichastri</name>
    <dbReference type="NCBI Taxonomy" id="1302689"/>
    <lineage>
        <taxon>Bacteria</taxon>
        <taxon>Pseudomonadati</taxon>
        <taxon>Bacteroidota</taxon>
        <taxon>Sphingobacteriia</taxon>
        <taxon>Sphingobacteriales</taxon>
        <taxon>Sphingobacteriaceae</taxon>
        <taxon>Mucilaginibacter</taxon>
    </lineage>
</organism>
<sequence>MPDVNYNSGIRSFHLVDNYPTQLNKTISNSLYIAYSSKSQEYHQTARIQVTANTLLTMRLSIFNTTLMMMKRMLMRIWLFTRNTLFFVSAVLRFMYLALEFVVLFIKFLFTQKHWSN</sequence>
<dbReference type="EMBL" id="MPPL01000001">
    <property type="protein sequence ID" value="OKS88473.1"/>
    <property type="molecule type" value="Genomic_DNA"/>
</dbReference>
<reference evidence="2 3" key="1">
    <citation type="submission" date="2016-11" db="EMBL/GenBank/DDBJ databases">
        <title>Whole Genome Sequencing of Mucilaginibacter polytrichastri RG4-7(T) isolated from the moss sample.</title>
        <authorList>
            <person name="Li Y."/>
        </authorList>
    </citation>
    <scope>NUCLEOTIDE SEQUENCE [LARGE SCALE GENOMIC DNA]</scope>
    <source>
        <strain evidence="2 3">RG4-7</strain>
    </source>
</reference>
<dbReference type="AlphaFoldDB" id="A0A1Q6A398"/>
<accession>A0A1Q6A398</accession>
<gene>
    <name evidence="2" type="ORF">RG47T_3940</name>
</gene>
<keyword evidence="1" id="KW-0472">Membrane</keyword>
<keyword evidence="1" id="KW-1133">Transmembrane helix</keyword>
<proteinExistence type="predicted"/>
<evidence type="ECO:0000313" key="3">
    <source>
        <dbReference type="Proteomes" id="UP000186720"/>
    </source>
</evidence>
<evidence type="ECO:0000313" key="2">
    <source>
        <dbReference type="EMBL" id="OKS88473.1"/>
    </source>
</evidence>
<name>A0A1Q6A398_9SPHI</name>
<protein>
    <submittedName>
        <fullName evidence="2">Uncharacterized protein</fullName>
    </submittedName>
</protein>